<evidence type="ECO:0000313" key="2">
    <source>
        <dbReference type="EMBL" id="MBM6759041.1"/>
    </source>
</evidence>
<dbReference type="EMBL" id="JACJJW010000027">
    <property type="protein sequence ID" value="MBM6759041.1"/>
    <property type="molecule type" value="Genomic_DNA"/>
</dbReference>
<sequence>MKYAILAVSKGVDNKINIGDYIQALASAQFLPQIDKYIERETELKNYSNEKVSMIMNGWYMNNPQNWPPSPFINPLFVSLHINKCGLPDFLNDTSITYLRNHEPIGCRDQNTVKLLQEKNIKAYFSGCMTLTLGFKYKSNSRNNKVYIVEPYTCQAGLWNKHKWISLKTFIYMFTHIKDIKTISTKKDENGLKHYFYNAYFLKAYSKVFDYKMLVEAEYINQYNYDIQKQYPTQDDKIKYAEELVRKYAQASCVITSRIHCALPCTGLETPVIFVNLKNDNEYSTDRFGGLINLFNTISWDGLKLTGDLAQQKINQTNFPRVKPNWRPIAQGLIQTCKKFIESTK</sequence>
<proteinExistence type="predicted"/>
<organism evidence="2 3">
    <name type="scientific">Bacteroides mediterraneensis</name>
    <dbReference type="NCBI Taxonomy" id="1841856"/>
    <lineage>
        <taxon>Bacteria</taxon>
        <taxon>Pseudomonadati</taxon>
        <taxon>Bacteroidota</taxon>
        <taxon>Bacteroidia</taxon>
        <taxon>Bacteroidales</taxon>
        <taxon>Bacteroidaceae</taxon>
        <taxon>Bacteroides</taxon>
    </lineage>
</organism>
<dbReference type="RefSeq" id="WP_204476212.1">
    <property type="nucleotide sequence ID" value="NZ_JACJJW010000027.1"/>
</dbReference>
<keyword evidence="3" id="KW-1185">Reference proteome</keyword>
<protein>
    <submittedName>
        <fullName evidence="2">Polysaccharide pyruvyl transferase family protein</fullName>
    </submittedName>
</protein>
<dbReference type="Proteomes" id="UP000703295">
    <property type="component" value="Unassembled WGS sequence"/>
</dbReference>
<dbReference type="InterPro" id="IPR007345">
    <property type="entry name" value="Polysacch_pyruvyl_Trfase"/>
</dbReference>
<reference evidence="2 3" key="1">
    <citation type="journal article" date="2021" name="Sci. Rep.">
        <title>The distribution of antibiotic resistance genes in chicken gut microbiota commensals.</title>
        <authorList>
            <person name="Juricova H."/>
            <person name="Matiasovicova J."/>
            <person name="Kubasova T."/>
            <person name="Cejkova D."/>
            <person name="Rychlik I."/>
        </authorList>
    </citation>
    <scope>NUCLEOTIDE SEQUENCE [LARGE SCALE GENOMIC DNA]</scope>
    <source>
        <strain evidence="2 3">An801</strain>
    </source>
</reference>
<dbReference type="Pfam" id="PF04230">
    <property type="entry name" value="PS_pyruv_trans"/>
    <property type="match status" value="1"/>
</dbReference>
<feature type="domain" description="Polysaccharide pyruvyl transferase" evidence="1">
    <location>
        <begin position="17"/>
        <end position="277"/>
    </location>
</feature>
<comment type="caution">
    <text evidence="2">The sequence shown here is derived from an EMBL/GenBank/DDBJ whole genome shotgun (WGS) entry which is preliminary data.</text>
</comment>
<accession>A0ABS2EWV9</accession>
<dbReference type="GO" id="GO:0016740">
    <property type="term" value="F:transferase activity"/>
    <property type="evidence" value="ECO:0007669"/>
    <property type="project" value="UniProtKB-KW"/>
</dbReference>
<name>A0ABS2EWV9_9BACE</name>
<evidence type="ECO:0000259" key="1">
    <source>
        <dbReference type="Pfam" id="PF04230"/>
    </source>
</evidence>
<evidence type="ECO:0000313" key="3">
    <source>
        <dbReference type="Proteomes" id="UP000703295"/>
    </source>
</evidence>
<gene>
    <name evidence="2" type="ORF">H6A31_10185</name>
</gene>
<keyword evidence="2" id="KW-0808">Transferase</keyword>